<dbReference type="InterPro" id="IPR000477">
    <property type="entry name" value="RT_dom"/>
</dbReference>
<organism evidence="3 4">
    <name type="scientific">Solanum verrucosum</name>
    <dbReference type="NCBI Taxonomy" id="315347"/>
    <lineage>
        <taxon>Eukaryota</taxon>
        <taxon>Viridiplantae</taxon>
        <taxon>Streptophyta</taxon>
        <taxon>Embryophyta</taxon>
        <taxon>Tracheophyta</taxon>
        <taxon>Spermatophyta</taxon>
        <taxon>Magnoliopsida</taxon>
        <taxon>eudicotyledons</taxon>
        <taxon>Gunneridae</taxon>
        <taxon>Pentapetalae</taxon>
        <taxon>asterids</taxon>
        <taxon>lamiids</taxon>
        <taxon>Solanales</taxon>
        <taxon>Solanaceae</taxon>
        <taxon>Solanoideae</taxon>
        <taxon>Solaneae</taxon>
        <taxon>Solanum</taxon>
    </lineage>
</organism>
<dbReference type="Pfam" id="PF00078">
    <property type="entry name" value="RVT_1"/>
    <property type="match status" value="1"/>
</dbReference>
<evidence type="ECO:0000313" key="4">
    <source>
        <dbReference type="Proteomes" id="UP001234989"/>
    </source>
</evidence>
<dbReference type="InterPro" id="IPR041577">
    <property type="entry name" value="RT_RNaseH_2"/>
</dbReference>
<gene>
    <name evidence="3" type="ORF">MTR67_018237</name>
</gene>
<dbReference type="InterPro" id="IPR043128">
    <property type="entry name" value="Rev_trsase/Diguanyl_cyclase"/>
</dbReference>
<evidence type="ECO:0000259" key="1">
    <source>
        <dbReference type="Pfam" id="PF00078"/>
    </source>
</evidence>
<feature type="domain" description="Reverse transcriptase/retrotransposon-derived protein RNase H-like" evidence="2">
    <location>
        <begin position="60"/>
        <end position="124"/>
    </location>
</feature>
<dbReference type="EMBL" id="CP133615">
    <property type="protein sequence ID" value="WMV24852.1"/>
    <property type="molecule type" value="Genomic_DNA"/>
</dbReference>
<dbReference type="Pfam" id="PF17919">
    <property type="entry name" value="RT_RNaseH_2"/>
    <property type="match status" value="1"/>
</dbReference>
<feature type="domain" description="Reverse transcriptase" evidence="1">
    <location>
        <begin position="3"/>
        <end position="59"/>
    </location>
</feature>
<evidence type="ECO:0008006" key="5">
    <source>
        <dbReference type="Google" id="ProtNLM"/>
    </source>
</evidence>
<sequence length="148" mass="17677">MDMIDRVFTQHDDIFVIVYIDNILIYSRNESEHIDHLRIVFQVLKAQQLFAKFSKYEFWVLTLLEGTDGFVVYYDTSRIGLRRVLLQNGEVIAYASRQLTIHKNNYPTHDLEIAAVFFCFNYLEALPVRCSCNYFYRPQQFAIRFQIE</sequence>
<evidence type="ECO:0000259" key="2">
    <source>
        <dbReference type="Pfam" id="PF17919"/>
    </source>
</evidence>
<dbReference type="PANTHER" id="PTHR24559">
    <property type="entry name" value="TRANSPOSON TY3-I GAG-POL POLYPROTEIN"/>
    <property type="match status" value="1"/>
</dbReference>
<evidence type="ECO:0000313" key="3">
    <source>
        <dbReference type="EMBL" id="WMV24852.1"/>
    </source>
</evidence>
<protein>
    <recommendedName>
        <fullName evidence="5">Reverse transcriptase domain-containing protein</fullName>
    </recommendedName>
</protein>
<name>A0AAF0QJC0_SOLVR</name>
<dbReference type="SUPFAM" id="SSF56672">
    <property type="entry name" value="DNA/RNA polymerases"/>
    <property type="match status" value="1"/>
</dbReference>
<dbReference type="PANTHER" id="PTHR24559:SF444">
    <property type="entry name" value="REVERSE TRANSCRIPTASE DOMAIN-CONTAINING PROTEIN"/>
    <property type="match status" value="1"/>
</dbReference>
<proteinExistence type="predicted"/>
<dbReference type="Proteomes" id="UP001234989">
    <property type="component" value="Chromosome 4"/>
</dbReference>
<dbReference type="Gene3D" id="3.30.70.270">
    <property type="match status" value="1"/>
</dbReference>
<keyword evidence="4" id="KW-1185">Reference proteome</keyword>
<dbReference type="InterPro" id="IPR053134">
    <property type="entry name" value="RNA-dir_DNA_polymerase"/>
</dbReference>
<accession>A0AAF0QJC0</accession>
<reference evidence="3" key="1">
    <citation type="submission" date="2023-08" db="EMBL/GenBank/DDBJ databases">
        <title>A de novo genome assembly of Solanum verrucosum Schlechtendal, a Mexican diploid species geographically isolated from the other diploid A-genome species in potato relatives.</title>
        <authorList>
            <person name="Hosaka K."/>
        </authorList>
    </citation>
    <scope>NUCLEOTIDE SEQUENCE</scope>
    <source>
        <tissue evidence="3">Young leaves</tissue>
    </source>
</reference>
<dbReference type="AlphaFoldDB" id="A0AAF0QJC0"/>
<dbReference type="InterPro" id="IPR043502">
    <property type="entry name" value="DNA/RNA_pol_sf"/>
</dbReference>